<dbReference type="RefSeq" id="WP_338449337.1">
    <property type="nucleotide sequence ID" value="NZ_CP137640.1"/>
</dbReference>
<reference evidence="1 2" key="1">
    <citation type="submission" date="2023-10" db="EMBL/GenBank/DDBJ databases">
        <title>Niallia locisalis sp.nov. isolated from a salt pond sample.</title>
        <authorList>
            <person name="Li X.-J."/>
            <person name="Dong L."/>
        </authorList>
    </citation>
    <scope>NUCLEOTIDE SEQUENCE [LARGE SCALE GENOMIC DNA]</scope>
    <source>
        <strain evidence="1 2">DSM 29761</strain>
    </source>
</reference>
<keyword evidence="2" id="KW-1185">Reference proteome</keyword>
<evidence type="ECO:0000313" key="2">
    <source>
        <dbReference type="Proteomes" id="UP001357223"/>
    </source>
</evidence>
<sequence length="96" mass="11224">MQQQSNMNMNTQNQGILYQQPPAVISTKDTLYLTDMLSWNLLAMKKAHFFAQQCQDPEIASELERCGQMHQRHYERILSHLNVQNQQQQPSNNGMM</sequence>
<proteinExistence type="predicted"/>
<dbReference type="EMBL" id="CP137640">
    <property type="protein sequence ID" value="WVX80406.1"/>
    <property type="molecule type" value="Genomic_DNA"/>
</dbReference>
<gene>
    <name evidence="1" type="ORF">R4Z09_24635</name>
</gene>
<name>A0ABZ2CDQ6_9BACI</name>
<accession>A0ABZ2CDQ6</accession>
<evidence type="ECO:0000313" key="1">
    <source>
        <dbReference type="EMBL" id="WVX80406.1"/>
    </source>
</evidence>
<protein>
    <submittedName>
        <fullName evidence="1">Uncharacterized protein</fullName>
    </submittedName>
</protein>
<dbReference type="Proteomes" id="UP001357223">
    <property type="component" value="Chromosome"/>
</dbReference>
<organism evidence="1 2">
    <name type="scientific">Niallia oryzisoli</name>
    <dbReference type="NCBI Taxonomy" id="1737571"/>
    <lineage>
        <taxon>Bacteria</taxon>
        <taxon>Bacillati</taxon>
        <taxon>Bacillota</taxon>
        <taxon>Bacilli</taxon>
        <taxon>Bacillales</taxon>
        <taxon>Bacillaceae</taxon>
        <taxon>Niallia</taxon>
    </lineage>
</organism>